<dbReference type="EMBL" id="JBELQB010000022">
    <property type="protein sequence ID" value="MFL9839286.1"/>
    <property type="molecule type" value="Genomic_DNA"/>
</dbReference>
<dbReference type="RefSeq" id="WP_408076236.1">
    <property type="nucleotide sequence ID" value="NZ_JBELQB010000022.1"/>
</dbReference>
<dbReference type="PROSITE" id="PS51257">
    <property type="entry name" value="PROKAR_LIPOPROTEIN"/>
    <property type="match status" value="1"/>
</dbReference>
<sequence>MKYFVLVCFLLIMSCKSGKEAGTVDSVIGVAHSNKTGAILYSDSEKVYRIAGLRRWDTIYEGKKVKLKGNFRFIDAEAIHRKNAANVSSPVLKNLAFQGYPQYYSVTNATWELYNPD</sequence>
<gene>
    <name evidence="1" type="ORF">ABS768_17455</name>
</gene>
<proteinExistence type="predicted"/>
<evidence type="ECO:0000313" key="2">
    <source>
        <dbReference type="Proteomes" id="UP001629059"/>
    </source>
</evidence>
<evidence type="ECO:0000313" key="1">
    <source>
        <dbReference type="EMBL" id="MFL9839286.1"/>
    </source>
</evidence>
<dbReference type="Proteomes" id="UP001629059">
    <property type="component" value="Unassembled WGS sequence"/>
</dbReference>
<protein>
    <submittedName>
        <fullName evidence="1">Uncharacterized protein</fullName>
    </submittedName>
</protein>
<comment type="caution">
    <text evidence="1">The sequence shown here is derived from an EMBL/GenBank/DDBJ whole genome shotgun (WGS) entry which is preliminary data.</text>
</comment>
<keyword evidence="2" id="KW-1185">Reference proteome</keyword>
<name>A0ABW8YGB3_9FLAO</name>
<accession>A0ABW8YGB3</accession>
<reference evidence="1 2" key="1">
    <citation type="submission" date="2024-06" db="EMBL/GenBank/DDBJ databases">
        <authorList>
            <person name="Kaempfer P."/>
            <person name="Viver T."/>
        </authorList>
    </citation>
    <scope>NUCLEOTIDE SEQUENCE [LARGE SCALE GENOMIC DNA]</scope>
    <source>
        <strain evidence="1 2">ST-75</strain>
    </source>
</reference>
<organism evidence="1 2">
    <name type="scientific">Flavobacterium rhizophilum</name>
    <dbReference type="NCBI Taxonomy" id="3163296"/>
    <lineage>
        <taxon>Bacteria</taxon>
        <taxon>Pseudomonadati</taxon>
        <taxon>Bacteroidota</taxon>
        <taxon>Flavobacteriia</taxon>
        <taxon>Flavobacteriales</taxon>
        <taxon>Flavobacteriaceae</taxon>
        <taxon>Flavobacterium</taxon>
    </lineage>
</organism>